<dbReference type="AlphaFoldDB" id="A0AA87ZKD8"/>
<name>A0AA87ZKD8_FICCA</name>
<evidence type="ECO:0000313" key="2">
    <source>
        <dbReference type="EMBL" id="GMN33727.1"/>
    </source>
</evidence>
<keyword evidence="3" id="KW-1185">Reference proteome</keyword>
<sequence>MGGRISWVTRSGGDGRTLRGLNLIGQKNFGTPFGGETGCVEPRRKFDTSLQTYEKIKVSNLLAISDAILWKAGAADCEMMNDKVYVCMASKLPHVVPICIKSGLVYNLIMMAFQKGLKVRYSNYYNDMYLVLNLGWIKEDHEASLTFRGMEEKLRIFNKTQRVVARYGDPPQIMLCRDVYSGYACQSSRRLVREARARNLG</sequence>
<reference evidence="1" key="1">
    <citation type="submission" date="2023-07" db="EMBL/GenBank/DDBJ databases">
        <title>draft genome sequence of fig (Ficus carica).</title>
        <authorList>
            <person name="Takahashi T."/>
            <person name="Nishimura K."/>
        </authorList>
    </citation>
    <scope>NUCLEOTIDE SEQUENCE</scope>
</reference>
<gene>
    <name evidence="1" type="ORF">TIFTF001_044826</name>
    <name evidence="2" type="ORF">TIFTF001_044828</name>
</gene>
<dbReference type="EMBL" id="BTGU01003539">
    <property type="protein sequence ID" value="GMN33727.1"/>
    <property type="molecule type" value="Genomic_DNA"/>
</dbReference>
<proteinExistence type="predicted"/>
<evidence type="ECO:0000313" key="1">
    <source>
        <dbReference type="EMBL" id="GMN33705.1"/>
    </source>
</evidence>
<accession>A0AA87ZKD8</accession>
<organism evidence="1 3">
    <name type="scientific">Ficus carica</name>
    <name type="common">Common fig</name>
    <dbReference type="NCBI Taxonomy" id="3494"/>
    <lineage>
        <taxon>Eukaryota</taxon>
        <taxon>Viridiplantae</taxon>
        <taxon>Streptophyta</taxon>
        <taxon>Embryophyta</taxon>
        <taxon>Tracheophyta</taxon>
        <taxon>Spermatophyta</taxon>
        <taxon>Magnoliopsida</taxon>
        <taxon>eudicotyledons</taxon>
        <taxon>Gunneridae</taxon>
        <taxon>Pentapetalae</taxon>
        <taxon>rosids</taxon>
        <taxon>fabids</taxon>
        <taxon>Rosales</taxon>
        <taxon>Moraceae</taxon>
        <taxon>Ficeae</taxon>
        <taxon>Ficus</taxon>
    </lineage>
</organism>
<comment type="caution">
    <text evidence="1">The sequence shown here is derived from an EMBL/GenBank/DDBJ whole genome shotgun (WGS) entry which is preliminary data.</text>
</comment>
<dbReference type="EMBL" id="BTGU01003538">
    <property type="protein sequence ID" value="GMN33705.1"/>
    <property type="molecule type" value="Genomic_DNA"/>
</dbReference>
<evidence type="ECO:0000313" key="3">
    <source>
        <dbReference type="Proteomes" id="UP001187192"/>
    </source>
</evidence>
<dbReference type="Proteomes" id="UP001187192">
    <property type="component" value="Unassembled WGS sequence"/>
</dbReference>
<protein>
    <submittedName>
        <fullName evidence="1">Uncharacterized protein</fullName>
    </submittedName>
</protein>